<feature type="transmembrane region" description="Helical" evidence="18">
    <location>
        <begin position="308"/>
        <end position="329"/>
    </location>
</feature>
<feature type="transmembrane region" description="Helical" evidence="18">
    <location>
        <begin position="192"/>
        <end position="212"/>
    </location>
</feature>
<dbReference type="GO" id="GO:0008137">
    <property type="term" value="F:NADH dehydrogenase (ubiquinone) activity"/>
    <property type="evidence" value="ECO:0007669"/>
    <property type="project" value="UniProtKB-EC"/>
</dbReference>
<comment type="function">
    <text evidence="18">Core subunit of the mitochondrial membrane respiratory chain NADH dehydrogenase (Complex I) which catalyzes electron transfer from NADH through the respiratory chain, using ubiquinone as an electron acceptor. Essential for the catalytic activity and assembly of complex I.</text>
</comment>
<comment type="subcellular location">
    <subcellularLocation>
        <location evidence="2 18">Mitochondrion inner membrane</location>
        <topology evidence="2 18">Multi-pass membrane protein</topology>
    </subcellularLocation>
</comment>
<comment type="function">
    <text evidence="1">Core subunit of the mitochondrial membrane respiratory chain NADH dehydrogenase (Complex I) that is believed to belong to the minimal assembly required for catalysis. Complex I functions in the transfer of electrons from NADH to the respiratory chain. The immediate electron acceptor for the enzyme is believed to be ubiquinone.</text>
</comment>
<feature type="transmembrane region" description="Helical" evidence="18">
    <location>
        <begin position="83"/>
        <end position="107"/>
    </location>
</feature>
<keyword evidence="11 18" id="KW-0249">Electron transport</keyword>
<keyword evidence="12 18" id="KW-1133">Transmembrane helix</keyword>
<keyword evidence="14 18" id="KW-0830">Ubiquinone</keyword>
<evidence type="ECO:0000256" key="12">
    <source>
        <dbReference type="ARBA" id="ARBA00022989"/>
    </source>
</evidence>
<feature type="transmembrane region" description="Helical" evidence="18">
    <location>
        <begin position="6"/>
        <end position="37"/>
    </location>
</feature>
<dbReference type="EC" id="7.1.1.2" evidence="4 18"/>
<dbReference type="PANTHER" id="PTHR46552">
    <property type="entry name" value="NADH-UBIQUINONE OXIDOREDUCTASE CHAIN 2"/>
    <property type="match status" value="1"/>
</dbReference>
<gene>
    <name evidence="20" type="primary">nad2</name>
</gene>
<evidence type="ECO:0000256" key="4">
    <source>
        <dbReference type="ARBA" id="ARBA00012944"/>
    </source>
</evidence>
<comment type="similarity">
    <text evidence="3 18">Belongs to the complex I subunit 2 family.</text>
</comment>
<keyword evidence="16 18" id="KW-0472">Membrane</keyword>
<comment type="catalytic activity">
    <reaction evidence="17 18">
        <text>a ubiquinone + NADH + 5 H(+)(in) = a ubiquinol + NAD(+) + 4 H(+)(out)</text>
        <dbReference type="Rhea" id="RHEA:29091"/>
        <dbReference type="Rhea" id="RHEA-COMP:9565"/>
        <dbReference type="Rhea" id="RHEA-COMP:9566"/>
        <dbReference type="ChEBI" id="CHEBI:15378"/>
        <dbReference type="ChEBI" id="CHEBI:16389"/>
        <dbReference type="ChEBI" id="CHEBI:17976"/>
        <dbReference type="ChEBI" id="CHEBI:57540"/>
        <dbReference type="ChEBI" id="CHEBI:57945"/>
        <dbReference type="EC" id="7.1.1.2"/>
    </reaction>
</comment>
<evidence type="ECO:0000256" key="13">
    <source>
        <dbReference type="ARBA" id="ARBA00023027"/>
    </source>
</evidence>
<evidence type="ECO:0000256" key="17">
    <source>
        <dbReference type="ARBA" id="ARBA00049551"/>
    </source>
</evidence>
<evidence type="ECO:0000256" key="16">
    <source>
        <dbReference type="ARBA" id="ARBA00023136"/>
    </source>
</evidence>
<evidence type="ECO:0000256" key="15">
    <source>
        <dbReference type="ARBA" id="ARBA00023128"/>
    </source>
</evidence>
<evidence type="ECO:0000256" key="5">
    <source>
        <dbReference type="ARBA" id="ARBA00021008"/>
    </source>
</evidence>
<evidence type="ECO:0000256" key="10">
    <source>
        <dbReference type="ARBA" id="ARBA00022967"/>
    </source>
</evidence>
<evidence type="ECO:0000256" key="18">
    <source>
        <dbReference type="RuleBase" id="RU003403"/>
    </source>
</evidence>
<dbReference type="AlphaFoldDB" id="A0A346RI64"/>
<keyword evidence="6" id="KW-0813">Transport</keyword>
<keyword evidence="7 18" id="KW-0679">Respiratory chain</keyword>
<dbReference type="GO" id="GO:0006120">
    <property type="term" value="P:mitochondrial electron transport, NADH to ubiquinone"/>
    <property type="evidence" value="ECO:0007669"/>
    <property type="project" value="InterPro"/>
</dbReference>
<evidence type="ECO:0000256" key="14">
    <source>
        <dbReference type="ARBA" id="ARBA00023075"/>
    </source>
</evidence>
<proteinExistence type="inferred from homology"/>
<feature type="transmembrane region" description="Helical" evidence="18">
    <location>
        <begin position="266"/>
        <end position="287"/>
    </location>
</feature>
<keyword evidence="9 18" id="KW-0999">Mitochondrion inner membrane</keyword>
<keyword evidence="8 18" id="KW-0812">Transmembrane</keyword>
<keyword evidence="13 18" id="KW-0520">NAD</keyword>
<feature type="transmembrane region" description="Helical" evidence="18">
    <location>
        <begin position="119"/>
        <end position="136"/>
    </location>
</feature>
<dbReference type="GO" id="GO:0005743">
    <property type="term" value="C:mitochondrial inner membrane"/>
    <property type="evidence" value="ECO:0007669"/>
    <property type="project" value="UniProtKB-SubCell"/>
</dbReference>
<evidence type="ECO:0000256" key="1">
    <source>
        <dbReference type="ARBA" id="ARBA00003257"/>
    </source>
</evidence>
<geneLocation type="mitochondrion" evidence="20"/>
<keyword evidence="10 18" id="KW-1278">Translocase</keyword>
<evidence type="ECO:0000256" key="11">
    <source>
        <dbReference type="ARBA" id="ARBA00022982"/>
    </source>
</evidence>
<dbReference type="Pfam" id="PF00361">
    <property type="entry name" value="Proton_antipo_M"/>
    <property type="match status" value="1"/>
</dbReference>
<feature type="transmembrane region" description="Helical" evidence="18">
    <location>
        <begin position="233"/>
        <end position="260"/>
    </location>
</feature>
<feature type="transmembrane region" description="Helical" evidence="18">
    <location>
        <begin position="142"/>
        <end position="161"/>
    </location>
</feature>
<evidence type="ECO:0000259" key="19">
    <source>
        <dbReference type="Pfam" id="PF00361"/>
    </source>
</evidence>
<dbReference type="InterPro" id="IPR001750">
    <property type="entry name" value="ND/Mrp_TM"/>
</dbReference>
<organism evidence="20">
    <name type="scientific">Staphylinoidea sp. 7 KM-2017</name>
    <dbReference type="NCBI Taxonomy" id="2219461"/>
    <lineage>
        <taxon>Eukaryota</taxon>
        <taxon>Metazoa</taxon>
        <taxon>Ecdysozoa</taxon>
        <taxon>Arthropoda</taxon>
        <taxon>Hexapoda</taxon>
        <taxon>Insecta</taxon>
        <taxon>Pterygota</taxon>
        <taxon>Neoptera</taxon>
        <taxon>Endopterygota</taxon>
        <taxon>Coleoptera</taxon>
        <taxon>Polyphaga</taxon>
        <taxon>Staphyliniformia</taxon>
    </lineage>
</organism>
<protein>
    <recommendedName>
        <fullName evidence="5 18">NADH-ubiquinone oxidoreductase chain 2</fullName>
        <ecNumber evidence="4 18">7.1.1.2</ecNumber>
    </recommendedName>
</protein>
<reference evidence="20" key="1">
    <citation type="journal article" date="2018" name="J. ISSAAS">
        <title>The contribution of mitochondrial metagenomics to large-scale data mining and phylogenetic analysis of Coleoptera.</title>
        <authorList>
            <person name="Miller K."/>
            <person name="Linard B."/>
            <person name="Motyka M."/>
            <person name="Bocek M."/>
            <person name="Vogler A.P."/>
        </authorList>
    </citation>
    <scope>NUCLEOTIDE SEQUENCE</scope>
</reference>
<evidence type="ECO:0000313" key="20">
    <source>
        <dbReference type="EMBL" id="AXS65761.1"/>
    </source>
</evidence>
<feature type="transmembrane region" description="Helical" evidence="18">
    <location>
        <begin position="58"/>
        <end position="77"/>
    </location>
</feature>
<evidence type="ECO:0000256" key="7">
    <source>
        <dbReference type="ARBA" id="ARBA00022660"/>
    </source>
</evidence>
<dbReference type="PANTHER" id="PTHR46552:SF1">
    <property type="entry name" value="NADH-UBIQUINONE OXIDOREDUCTASE CHAIN 2"/>
    <property type="match status" value="1"/>
</dbReference>
<dbReference type="InterPro" id="IPR050175">
    <property type="entry name" value="Complex_I_Subunit_2"/>
</dbReference>
<dbReference type="EMBL" id="MG193437">
    <property type="protein sequence ID" value="AXS65761.1"/>
    <property type="molecule type" value="Genomic_DNA"/>
</dbReference>
<dbReference type="PRINTS" id="PR01436">
    <property type="entry name" value="NADHDHGNASE2"/>
</dbReference>
<evidence type="ECO:0000256" key="6">
    <source>
        <dbReference type="ARBA" id="ARBA00022448"/>
    </source>
</evidence>
<evidence type="ECO:0000256" key="2">
    <source>
        <dbReference type="ARBA" id="ARBA00004448"/>
    </source>
</evidence>
<sequence>MKFFKLMFSFMLIMSILISISSNSWLGMWMGLEINLLSIIPLMNNKINSSKSEASMKYFIVQALASTILLFSIILSMKEIFNYSSLSLMINSSLLTKMGAAPFHFWIPEVIEGLDWMNSFIILTIQKFAPSIILMYNISNNIFINFIIIMCMLIGGLMGFNQISLRKLMAYSSINHLGWMIAAMIFCKQIFITYISIYTIISMSLISIFNLYNSFYIQQIIFNMNNLIMKMIFSFNMMSLGGLPPFLGFLPKWMVIYSLIMKNFNFTALIMIILTLITLFYYIRIIYSMMILKNKNFNFNLTLNNNNSHLNILHLIPILGLIPFSLTFIL</sequence>
<keyword evidence="15 18" id="KW-0496">Mitochondrion</keyword>
<feature type="domain" description="NADH:quinone oxidoreductase/Mrp antiporter transmembrane" evidence="19">
    <location>
        <begin position="22"/>
        <end position="278"/>
    </location>
</feature>
<name>A0A346RI64_9COLE</name>
<evidence type="ECO:0000256" key="3">
    <source>
        <dbReference type="ARBA" id="ARBA00007012"/>
    </source>
</evidence>
<accession>A0A346RI64</accession>
<dbReference type="InterPro" id="IPR003917">
    <property type="entry name" value="NADH_UbQ_OxRdtase_chain2"/>
</dbReference>
<evidence type="ECO:0000256" key="8">
    <source>
        <dbReference type="ARBA" id="ARBA00022692"/>
    </source>
</evidence>
<evidence type="ECO:0000256" key="9">
    <source>
        <dbReference type="ARBA" id="ARBA00022792"/>
    </source>
</evidence>